<dbReference type="GO" id="GO:0051539">
    <property type="term" value="F:4 iron, 4 sulfur cluster binding"/>
    <property type="evidence" value="ECO:0007669"/>
    <property type="project" value="UniProtKB-KW"/>
</dbReference>
<keyword evidence="6 8" id="KW-0456">Lyase</keyword>
<dbReference type="GO" id="GO:0046872">
    <property type="term" value="F:metal ion binding"/>
    <property type="evidence" value="ECO:0007669"/>
    <property type="project" value="UniProtKB-KW"/>
</dbReference>
<evidence type="ECO:0000256" key="2">
    <source>
        <dbReference type="ARBA" id="ARBA00022485"/>
    </source>
</evidence>
<dbReference type="NCBIfam" id="TIGR00722">
    <property type="entry name" value="ttdA_fumA_fumB"/>
    <property type="match status" value="1"/>
</dbReference>
<dbReference type="PANTHER" id="PTHR30389:SF17">
    <property type="entry name" value="L(+)-TARTRATE DEHYDRATASE SUBUNIT ALPHA-RELATED"/>
    <property type="match status" value="1"/>
</dbReference>
<evidence type="ECO:0000313" key="8">
    <source>
        <dbReference type="EMBL" id="QUL98305.1"/>
    </source>
</evidence>
<sequence>MTNVSAKTIRDTVEELCVKAIEILPRDVLSALQRAMEEESNPLSKDILGVILDNARLAAHEKIPICQDTGMTYVFVELGQDIAIEDGYLYDAISQGVARAYVRGFLRKSVVSDPLFDRKNTGDNTPPVIHTEIVPGDEVKITVMPKGTGSENMSAVRMLTPGDGIEGVRRFVMEVVEKSGPNACPPLIVGVGIGGMMDKAAYLAKKALLREIGSSNPDPRVAAFEKELVSAINGLGIGPGGLGGATTCLAVHIETYPTHIGALPVAVNLQCHAARRASAVIRSEKRVLL</sequence>
<reference evidence="8" key="1">
    <citation type="submission" date="2020-10" db="EMBL/GenBank/DDBJ databases">
        <authorList>
            <person name="Kadnikov V."/>
            <person name="Beletsky A.V."/>
            <person name="Mardanov A.V."/>
            <person name="Karnachuk O.V."/>
            <person name="Ravin N.V."/>
        </authorList>
    </citation>
    <scope>NUCLEOTIDE SEQUENCE</scope>
    <source>
        <strain evidence="8">Bu02</strain>
    </source>
</reference>
<dbReference type="Pfam" id="PF05681">
    <property type="entry name" value="Fumerase"/>
    <property type="match status" value="1"/>
</dbReference>
<evidence type="ECO:0000256" key="1">
    <source>
        <dbReference type="ARBA" id="ARBA00008876"/>
    </source>
</evidence>
<evidence type="ECO:0000259" key="7">
    <source>
        <dbReference type="Pfam" id="PF05681"/>
    </source>
</evidence>
<keyword evidence="3" id="KW-0479">Metal-binding</keyword>
<gene>
    <name evidence="8" type="ORF">IMF26_09810</name>
</gene>
<evidence type="ECO:0000256" key="3">
    <source>
        <dbReference type="ARBA" id="ARBA00022723"/>
    </source>
</evidence>
<dbReference type="InterPro" id="IPR051208">
    <property type="entry name" value="Class-I_Fumarase/Tartrate_DH"/>
</dbReference>
<dbReference type="PANTHER" id="PTHR30389">
    <property type="entry name" value="FUMARATE HYDRATASE-RELATED"/>
    <property type="match status" value="1"/>
</dbReference>
<dbReference type="KEGG" id="fcz:IMF26_09810"/>
<dbReference type="GO" id="GO:0004333">
    <property type="term" value="F:fumarate hydratase activity"/>
    <property type="evidence" value="ECO:0007669"/>
    <property type="project" value="UniProtKB-EC"/>
</dbReference>
<evidence type="ECO:0000256" key="4">
    <source>
        <dbReference type="ARBA" id="ARBA00023004"/>
    </source>
</evidence>
<dbReference type="InterPro" id="IPR004646">
    <property type="entry name" value="Fe-S_hydro-lyase_TtdA-typ_cat"/>
</dbReference>
<organism evidence="8">
    <name type="scientific">Candidatus Fermentithermobacillus carboniphilus</name>
    <dbReference type="NCBI Taxonomy" id="3085328"/>
    <lineage>
        <taxon>Bacteria</taxon>
        <taxon>Bacillati</taxon>
        <taxon>Bacillota</taxon>
        <taxon>Candidatus Fermentithermobacillia</taxon>
        <taxon>Candidatus Fermentithermobacillales</taxon>
        <taxon>Candidatus Fermentithermobacillaceae</taxon>
        <taxon>Candidatus Fermentithermobacillus</taxon>
    </lineage>
</organism>
<accession>A0AAT9LB53</accession>
<dbReference type="NCBIfam" id="NF004885">
    <property type="entry name" value="PRK06246.1"/>
    <property type="match status" value="1"/>
</dbReference>
<dbReference type="EMBL" id="CP062796">
    <property type="protein sequence ID" value="QUL98305.1"/>
    <property type="molecule type" value="Genomic_DNA"/>
</dbReference>
<feature type="domain" description="Fe-S hydro-lyase tartrate dehydratase alpha-type catalytic" evidence="7">
    <location>
        <begin position="11"/>
        <end position="279"/>
    </location>
</feature>
<dbReference type="EC" id="4.2.1.2" evidence="8"/>
<name>A0AAT9LB53_9FIRM</name>
<keyword evidence="2" id="KW-0004">4Fe-4S</keyword>
<keyword evidence="4" id="KW-0408">Iron</keyword>
<proteinExistence type="inferred from homology"/>
<evidence type="ECO:0000256" key="5">
    <source>
        <dbReference type="ARBA" id="ARBA00023014"/>
    </source>
</evidence>
<reference evidence="8" key="2">
    <citation type="journal article" date="2023" name="Biology">
        <title>Prokaryotic Life Associated with Coal-Fire Gas Vents Revealed by Metagenomics.</title>
        <authorList>
            <person name="Kadnikov V.V."/>
            <person name="Mardanov A.V."/>
            <person name="Beletsky A.V."/>
            <person name="Karnachuk O.V."/>
            <person name="Ravin N.V."/>
        </authorList>
    </citation>
    <scope>NUCLEOTIDE SEQUENCE</scope>
    <source>
        <strain evidence="8">Bu02</strain>
    </source>
</reference>
<protein>
    <submittedName>
        <fullName evidence="8">Fumarate hydratase</fullName>
        <ecNumber evidence="8">4.2.1.2</ecNumber>
    </submittedName>
</protein>
<dbReference type="AlphaFoldDB" id="A0AAT9LB53"/>
<comment type="similarity">
    <text evidence="1">Belongs to the class-I fumarase family.</text>
</comment>
<keyword evidence="5" id="KW-0411">Iron-sulfur</keyword>
<evidence type="ECO:0000256" key="6">
    <source>
        <dbReference type="ARBA" id="ARBA00023239"/>
    </source>
</evidence>